<dbReference type="AlphaFoldDB" id="A0A392S083"/>
<reference evidence="1 2" key="1">
    <citation type="journal article" date="2018" name="Front. Plant Sci.">
        <title>Red Clover (Trifolium pratense) and Zigzag Clover (T. medium) - A Picture of Genomic Similarities and Differences.</title>
        <authorList>
            <person name="Dluhosova J."/>
            <person name="Istvanek J."/>
            <person name="Nedelnik J."/>
            <person name="Repkova J."/>
        </authorList>
    </citation>
    <scope>NUCLEOTIDE SEQUENCE [LARGE SCALE GENOMIC DNA]</scope>
    <source>
        <strain evidence="2">cv. 10/8</strain>
        <tissue evidence="1">Leaf</tissue>
    </source>
</reference>
<comment type="caution">
    <text evidence="1">The sequence shown here is derived from an EMBL/GenBank/DDBJ whole genome shotgun (WGS) entry which is preliminary data.</text>
</comment>
<proteinExistence type="predicted"/>
<name>A0A392S083_9FABA</name>
<dbReference type="EMBL" id="LXQA010292238">
    <property type="protein sequence ID" value="MCI41430.1"/>
    <property type="molecule type" value="Genomic_DNA"/>
</dbReference>
<sequence>MNRGATEIENKARSEIENRTAMVRGRRHEQRARTLGFACSVVARRTEEEAGAAAA</sequence>
<dbReference type="Proteomes" id="UP000265520">
    <property type="component" value="Unassembled WGS sequence"/>
</dbReference>
<protein>
    <submittedName>
        <fullName evidence="1">Uncharacterized protein</fullName>
    </submittedName>
</protein>
<keyword evidence="2" id="KW-1185">Reference proteome</keyword>
<accession>A0A392S083</accession>
<evidence type="ECO:0000313" key="1">
    <source>
        <dbReference type="EMBL" id="MCI41430.1"/>
    </source>
</evidence>
<evidence type="ECO:0000313" key="2">
    <source>
        <dbReference type="Proteomes" id="UP000265520"/>
    </source>
</evidence>
<organism evidence="1 2">
    <name type="scientific">Trifolium medium</name>
    <dbReference type="NCBI Taxonomy" id="97028"/>
    <lineage>
        <taxon>Eukaryota</taxon>
        <taxon>Viridiplantae</taxon>
        <taxon>Streptophyta</taxon>
        <taxon>Embryophyta</taxon>
        <taxon>Tracheophyta</taxon>
        <taxon>Spermatophyta</taxon>
        <taxon>Magnoliopsida</taxon>
        <taxon>eudicotyledons</taxon>
        <taxon>Gunneridae</taxon>
        <taxon>Pentapetalae</taxon>
        <taxon>rosids</taxon>
        <taxon>fabids</taxon>
        <taxon>Fabales</taxon>
        <taxon>Fabaceae</taxon>
        <taxon>Papilionoideae</taxon>
        <taxon>50 kb inversion clade</taxon>
        <taxon>NPAAA clade</taxon>
        <taxon>Hologalegina</taxon>
        <taxon>IRL clade</taxon>
        <taxon>Trifolieae</taxon>
        <taxon>Trifolium</taxon>
    </lineage>
</organism>